<reference evidence="2" key="1">
    <citation type="submission" date="2020-02" db="EMBL/GenBank/DDBJ databases">
        <authorList>
            <person name="Meier V. D."/>
        </authorList>
    </citation>
    <scope>NUCLEOTIDE SEQUENCE</scope>
    <source>
        <strain evidence="2">AVDCRST_MAG73</strain>
    </source>
</reference>
<evidence type="ECO:0000256" key="1">
    <source>
        <dbReference type="SAM" id="MobiDB-lite"/>
    </source>
</evidence>
<accession>A0A6J4UZX6</accession>
<feature type="region of interest" description="Disordered" evidence="1">
    <location>
        <begin position="87"/>
        <end position="131"/>
    </location>
</feature>
<gene>
    <name evidence="2" type="ORF">AVDCRST_MAG73-3994</name>
</gene>
<sequence length="276" mass="29425">MVVGVAILGLVAGGGAWLLRDFGRNLLTRDVTAVAGALRSGRDADIERARTELEALSADYKAGLDEVRARRAELDALLARTREAVARDAEARRQEEQERRQRTIERDAPRLAAPAAGGGAGRANGHAGGAATDREADALTELYRRLARLEASLSALTNPVLLPGEPFAVPDEFLPEALRWENWKEVGEAAFGLGDYANGARILLEARTADAVGGCITTVRAALTRSVYPNLGHAPSTEQLATLRAGLGELARAIPDLRRTLEGRYRTVANGEDASG</sequence>
<feature type="compositionally biased region" description="Basic and acidic residues" evidence="1">
    <location>
        <begin position="87"/>
        <end position="109"/>
    </location>
</feature>
<proteinExistence type="predicted"/>
<dbReference type="EMBL" id="CADCWE010000259">
    <property type="protein sequence ID" value="CAA9564021.1"/>
    <property type="molecule type" value="Genomic_DNA"/>
</dbReference>
<protein>
    <submittedName>
        <fullName evidence="2">Uncharacterized protein</fullName>
    </submittedName>
</protein>
<evidence type="ECO:0000313" key="2">
    <source>
        <dbReference type="EMBL" id="CAA9564021.1"/>
    </source>
</evidence>
<feature type="compositionally biased region" description="Gly residues" evidence="1">
    <location>
        <begin position="116"/>
        <end position="128"/>
    </location>
</feature>
<organism evidence="2">
    <name type="scientific">uncultured Thermomicrobiales bacterium</name>
    <dbReference type="NCBI Taxonomy" id="1645740"/>
    <lineage>
        <taxon>Bacteria</taxon>
        <taxon>Pseudomonadati</taxon>
        <taxon>Thermomicrobiota</taxon>
        <taxon>Thermomicrobia</taxon>
        <taxon>Thermomicrobiales</taxon>
        <taxon>environmental samples</taxon>
    </lineage>
</organism>
<dbReference type="AlphaFoldDB" id="A0A6J4UZX6"/>
<name>A0A6J4UZX6_9BACT</name>